<gene>
    <name evidence="1" type="ORF">DGAL_LOCUS17533</name>
</gene>
<comment type="caution">
    <text evidence="1">The sequence shown here is derived from an EMBL/GenBank/DDBJ whole genome shotgun (WGS) entry which is preliminary data.</text>
</comment>
<sequence>MHCVKFCPLGKAGPSLEHSPNNPCSAVSSSDMTTLPALSLVCLQLGHWTDVTPVTVQPQINEMQMTGRSATFISSWKYIFSIAAVLFLQQFSVRDGSYGIAKSFDLPKKEIDVRSEEEKDEEKEYGHVALKTDKYYVSIWSARNLNNGKFFRRWMDGFEFMGGVEGSLVLNINVDRKNEDDCDPVEYEIDVSVTNKDLNPIIEEFLLYNKINAEDVTLERGEELFLERQEYDKLSTEQQAKKVKEPQQPITSLLKTEYSISAELLSGKDVAEPFYHNQQSCVSLVFNLLQAAWLKHHPDRPIPIFVHDIFEVFLSHNENKKRIIRPLYEINPEDDQAELEVKNLFLRNNSNKKLL</sequence>
<evidence type="ECO:0000313" key="2">
    <source>
        <dbReference type="Proteomes" id="UP000789390"/>
    </source>
</evidence>
<evidence type="ECO:0000313" key="1">
    <source>
        <dbReference type="EMBL" id="CAH0113633.1"/>
    </source>
</evidence>
<dbReference type="AlphaFoldDB" id="A0A8J2S6T5"/>
<name>A0A8J2S6T5_9CRUS</name>
<dbReference type="Proteomes" id="UP000789390">
    <property type="component" value="Unassembled WGS sequence"/>
</dbReference>
<dbReference type="OrthoDB" id="6387623at2759"/>
<dbReference type="EMBL" id="CAKKLH010000343">
    <property type="protein sequence ID" value="CAH0113633.1"/>
    <property type="molecule type" value="Genomic_DNA"/>
</dbReference>
<protein>
    <submittedName>
        <fullName evidence="1">Uncharacterized protein</fullName>
    </submittedName>
</protein>
<proteinExistence type="predicted"/>
<accession>A0A8J2S6T5</accession>
<keyword evidence="2" id="KW-1185">Reference proteome</keyword>
<reference evidence="1" key="1">
    <citation type="submission" date="2021-11" db="EMBL/GenBank/DDBJ databases">
        <authorList>
            <person name="Schell T."/>
        </authorList>
    </citation>
    <scope>NUCLEOTIDE SEQUENCE</scope>
    <source>
        <strain evidence="1">M5</strain>
    </source>
</reference>
<organism evidence="1 2">
    <name type="scientific">Daphnia galeata</name>
    <dbReference type="NCBI Taxonomy" id="27404"/>
    <lineage>
        <taxon>Eukaryota</taxon>
        <taxon>Metazoa</taxon>
        <taxon>Ecdysozoa</taxon>
        <taxon>Arthropoda</taxon>
        <taxon>Crustacea</taxon>
        <taxon>Branchiopoda</taxon>
        <taxon>Diplostraca</taxon>
        <taxon>Cladocera</taxon>
        <taxon>Anomopoda</taxon>
        <taxon>Daphniidae</taxon>
        <taxon>Daphnia</taxon>
    </lineage>
</organism>